<protein>
    <recommendedName>
        <fullName evidence="3">DUF4287 domain-containing protein</fullName>
    </recommendedName>
</protein>
<dbReference type="EMBL" id="FQVX01000002">
    <property type="protein sequence ID" value="SHG27795.1"/>
    <property type="molecule type" value="Genomic_DNA"/>
</dbReference>
<reference evidence="1 2" key="1">
    <citation type="submission" date="2016-11" db="EMBL/GenBank/DDBJ databases">
        <authorList>
            <person name="Jaros S."/>
            <person name="Januszkiewicz K."/>
            <person name="Wedrychowicz H."/>
        </authorList>
    </citation>
    <scope>NUCLEOTIDE SEQUENCE [LARGE SCALE GENOMIC DNA]</scope>
    <source>
        <strain evidence="1 2">DSM 45408</strain>
    </source>
</reference>
<dbReference type="STRING" id="1070870.SAMN05444351_2077"/>
<dbReference type="OrthoDB" id="3837807at2"/>
<sequence length="189" mass="20564">MAVNPRIGPIERTTGRTWSEWLTFMDGIGAPGLDHGAIALRVYEELGDGFAQRGWWTQSVTVAYEHHIGRRVPGQRSDGTFQTSVSRATPLPMADLMERWRAFADADAAVQEIVAGGDLKVSGTDRRITWRTRAVDGSSVVVTSEPKRNGTASLVATQMGLATLEDNDAARARWTAIVERFLAGVAPGR</sequence>
<evidence type="ECO:0008006" key="3">
    <source>
        <dbReference type="Google" id="ProtNLM"/>
    </source>
</evidence>
<gene>
    <name evidence="1" type="ORF">SAMN05444351_2077</name>
</gene>
<organism evidence="1 2">
    <name type="scientific">Geodermatophilus nigrescens</name>
    <dbReference type="NCBI Taxonomy" id="1070870"/>
    <lineage>
        <taxon>Bacteria</taxon>
        <taxon>Bacillati</taxon>
        <taxon>Actinomycetota</taxon>
        <taxon>Actinomycetes</taxon>
        <taxon>Geodermatophilales</taxon>
        <taxon>Geodermatophilaceae</taxon>
        <taxon>Geodermatophilus</taxon>
    </lineage>
</organism>
<evidence type="ECO:0000313" key="2">
    <source>
        <dbReference type="Proteomes" id="UP000184471"/>
    </source>
</evidence>
<proteinExistence type="predicted"/>
<evidence type="ECO:0000313" key="1">
    <source>
        <dbReference type="EMBL" id="SHG27795.1"/>
    </source>
</evidence>
<dbReference type="AlphaFoldDB" id="A0A1M5IHQ3"/>
<keyword evidence="2" id="KW-1185">Reference proteome</keyword>
<dbReference type="RefSeq" id="WP_073420069.1">
    <property type="nucleotide sequence ID" value="NZ_FQVX01000002.1"/>
</dbReference>
<accession>A0A1M5IHQ3</accession>
<dbReference type="Proteomes" id="UP000184471">
    <property type="component" value="Unassembled WGS sequence"/>
</dbReference>
<name>A0A1M5IHQ3_9ACTN</name>